<dbReference type="EMBL" id="JH600070">
    <property type="protein sequence ID" value="EIJ42812.1"/>
    <property type="molecule type" value="Genomic_DNA"/>
</dbReference>
<dbReference type="OrthoDB" id="9888426at2"/>
<dbReference type="AlphaFoldDB" id="I3CGR9"/>
<keyword evidence="2" id="KW-1185">Reference proteome</keyword>
<protein>
    <submittedName>
        <fullName evidence="1">Uncharacterized protein</fullName>
    </submittedName>
</protein>
<evidence type="ECO:0000313" key="2">
    <source>
        <dbReference type="Proteomes" id="UP000005744"/>
    </source>
</evidence>
<organism evidence="1 2">
    <name type="scientific">Beggiatoa alba B18LD</name>
    <dbReference type="NCBI Taxonomy" id="395493"/>
    <lineage>
        <taxon>Bacteria</taxon>
        <taxon>Pseudomonadati</taxon>
        <taxon>Pseudomonadota</taxon>
        <taxon>Gammaproteobacteria</taxon>
        <taxon>Thiotrichales</taxon>
        <taxon>Thiotrichaceae</taxon>
        <taxon>Beggiatoa</taxon>
    </lineage>
</organism>
<proteinExistence type="predicted"/>
<gene>
    <name evidence="1" type="ORF">BegalDRAFT_1940</name>
</gene>
<name>I3CGR9_9GAMM</name>
<dbReference type="HOGENOM" id="CLU_1615790_0_0_6"/>
<evidence type="ECO:0000313" key="1">
    <source>
        <dbReference type="EMBL" id="EIJ42812.1"/>
    </source>
</evidence>
<reference evidence="1 2" key="1">
    <citation type="submission" date="2011-11" db="EMBL/GenBank/DDBJ databases">
        <title>Improved High-Quality Draft sequence of Beggiatoa alba B18lD.</title>
        <authorList>
            <consortium name="US DOE Joint Genome Institute"/>
            <person name="Lucas S."/>
            <person name="Han J."/>
            <person name="Lapidus A."/>
            <person name="Cheng J.-F."/>
            <person name="Goodwin L."/>
            <person name="Pitluck S."/>
            <person name="Peters L."/>
            <person name="Mikhailova N."/>
            <person name="Held B."/>
            <person name="Detter J.C."/>
            <person name="Han C."/>
            <person name="Tapia R."/>
            <person name="Land M."/>
            <person name="Hauser L."/>
            <person name="Kyrpides N."/>
            <person name="Ivanova N."/>
            <person name="Pagani I."/>
            <person name="Samuel K."/>
            <person name="Teske A."/>
            <person name="Mueller J."/>
            <person name="Woyke T."/>
        </authorList>
    </citation>
    <scope>NUCLEOTIDE SEQUENCE [LARGE SCALE GENOMIC DNA]</scope>
    <source>
        <strain evidence="1 2">B18LD</strain>
    </source>
</reference>
<dbReference type="RefSeq" id="WP_002686066.1">
    <property type="nucleotide sequence ID" value="NZ_JH600070.1"/>
</dbReference>
<accession>I3CGR9</accession>
<dbReference type="Proteomes" id="UP000005744">
    <property type="component" value="Unassembled WGS sequence"/>
</dbReference>
<sequence>MLVSDYQRSFLEKLRKRTWGKTILQPTIGEWFIEVEESSLEGAKPIAFKKVTAIHENQILCGEERYWIQHHGKIGKKIGDSPNKCIVLTTINNALLEQFAANLQQSSKTETLQDSLRLQILNLSQLMYNQTISGQFSPKLFSDVVDQLTTLRDQLKDAERTKAF</sequence>